<dbReference type="GO" id="GO:0000445">
    <property type="term" value="C:THO complex part of transcription export complex"/>
    <property type="evidence" value="ECO:0007669"/>
    <property type="project" value="TreeGrafter"/>
</dbReference>
<accession>A0A7S2R5A3</accession>
<feature type="compositionally biased region" description="Basic and acidic residues" evidence="6">
    <location>
        <begin position="1392"/>
        <end position="1439"/>
    </location>
</feature>
<dbReference type="InterPro" id="IPR040007">
    <property type="entry name" value="Tho2"/>
</dbReference>
<evidence type="ECO:0000256" key="5">
    <source>
        <dbReference type="SAM" id="Coils"/>
    </source>
</evidence>
<feature type="domain" description="THO complex subunitTHOC2 C-terminal" evidence="7">
    <location>
        <begin position="925"/>
        <end position="1235"/>
    </location>
</feature>
<organism evidence="10">
    <name type="scientific">Rhizochromulina marina</name>
    <dbReference type="NCBI Taxonomy" id="1034831"/>
    <lineage>
        <taxon>Eukaryota</taxon>
        <taxon>Sar</taxon>
        <taxon>Stramenopiles</taxon>
        <taxon>Ochrophyta</taxon>
        <taxon>Dictyochophyceae</taxon>
        <taxon>Rhizochromulinales</taxon>
        <taxon>Rhizochromulina</taxon>
    </lineage>
</organism>
<feature type="compositionally biased region" description="Basic and acidic residues" evidence="6">
    <location>
        <begin position="1547"/>
        <end position="1574"/>
    </location>
</feature>
<dbReference type="Pfam" id="PF11732">
    <property type="entry name" value="Thoc2"/>
    <property type="match status" value="1"/>
</dbReference>
<evidence type="ECO:0000256" key="3">
    <source>
        <dbReference type="ARBA" id="ARBA00019596"/>
    </source>
</evidence>
<feature type="compositionally biased region" description="Low complexity" evidence="6">
    <location>
        <begin position="1372"/>
        <end position="1385"/>
    </location>
</feature>
<evidence type="ECO:0000259" key="8">
    <source>
        <dbReference type="Pfam" id="PF11732"/>
    </source>
</evidence>
<feature type="compositionally biased region" description="Low complexity" evidence="6">
    <location>
        <begin position="1444"/>
        <end position="1454"/>
    </location>
</feature>
<feature type="coiled-coil region" evidence="5">
    <location>
        <begin position="967"/>
        <end position="1001"/>
    </location>
</feature>
<keyword evidence="4" id="KW-0539">Nucleus</keyword>
<feature type="region of interest" description="Disordered" evidence="6">
    <location>
        <begin position="417"/>
        <end position="458"/>
    </location>
</feature>
<dbReference type="EMBL" id="HBHJ01001008">
    <property type="protein sequence ID" value="CAD9660766.1"/>
    <property type="molecule type" value="Transcribed_RNA"/>
</dbReference>
<dbReference type="InterPro" id="IPR021726">
    <property type="entry name" value="THO_THOC2_N"/>
</dbReference>
<feature type="domain" description="THO complex subunit 2 N-terminal" evidence="9">
    <location>
        <begin position="460"/>
        <end position="597"/>
    </location>
</feature>
<evidence type="ECO:0000259" key="7">
    <source>
        <dbReference type="Pfam" id="PF11262"/>
    </source>
</evidence>
<keyword evidence="5" id="KW-0175">Coiled coil</keyword>
<feature type="compositionally biased region" description="Basic and acidic residues" evidence="6">
    <location>
        <begin position="1328"/>
        <end position="1343"/>
    </location>
</feature>
<feature type="compositionally biased region" description="Low complexity" evidence="6">
    <location>
        <begin position="1302"/>
        <end position="1327"/>
    </location>
</feature>
<feature type="compositionally biased region" description="Basic and acidic residues" evidence="6">
    <location>
        <begin position="1236"/>
        <end position="1252"/>
    </location>
</feature>
<sequence length="1646" mass="177171">MWVGEGRFLTEQRVGAWGGESAPEDLVEEAKKLLEKLAAGEDAARRDWQCLCYELSTRVASKSVKAASASKFLKSLELSPTACESVIDAISILGEQFPGHKASEWTRLKDLVATLVKDDVVAALLFKQLLDPALLAAAGVIPDQVSFDKRLRKLNTDQVYRQQKFNLLREETEGYAKAIVLIGSITAVDVESSISNMLSLIGYFDLDPNRILSLVLDAFEKDLGNVAFFPVIARFKRAFLPHILGFKLQFFNSPDAASVSGEEVEPGSVSSVVTPASLFHLAAALVCHGLVGLREILPYLSPSLEDLAALGKRRHDAMKADAAAVGKVNLNATAGAAPEKVEVPTFGEDNQLLGLLEALIRMRGWDAVTELTSLLKDAGCLNASTHPPIRAALCEVLHSLLEPLYATVSPLNLGITSTSGSSSPAPPSAATTAGSGAGPAAGATGSSSLPGGRPKVPNALKPVTSFKDLLPRLAEPLEMLGTGLHSDVHLFVKICRMLHPLIKAPENSSLWEQEAVQSQLLHVLRTVMLPSMSLIDCNPGVMMELWQVVGCLSFSMRYRLYATWIGGAGKTSPEVLKAEAVASHEMKQLLKRISSDKKKLKHDARMLARLSHSNPLIVFDRIIANAVSYDNQIGPLVESLSFVTPFALDCASFMLVRHLRLEMGSGAGKAGMMSKKFEGAVADWFRNLATFIGAFYRNHPTVELQGLLQFVLEKLNAGSSWELIIIKDLLAKVGGCEYLEQQNDEQVAAYAGGEALRRETTLASDKEPKKVVRRRLQEALQQPETGLPLLVLIAQQRDVVLYHSEQKELKIIGDTFDRCHTVLVQLVEFLSKQRDAYGAIMPSLRRLCQDLRLEPQIALFVARPLIRFASPILPPPEEKGKVKSGSGNSSSSSSAGVTEGPMAAWNVATTDFRDQARSTLPAEAWQHLSMDLYTIFWSHTLQDIHTPQDLYERKINALRRQADKDYRDNMRKEGRQAEQRMTALKAELASQQRQVKHVLETLAGAKATLFQSAGQAPEADAGGEEKEAAAKPAPSTGSTAASLEALLQHCIAPRLYLTEEDALFCARFLLLLHSMDTPNFNTIECIDKVICSLLPTVFCITDREAKNLGIFLQAILEPLTRWYYSKPQYRKEAEAKVGFVKNPEKSSDKMSHAVFRTIFARWQGSILNSIYQCLSSSEKFEQRSGLSVLYKISAYFPCFTGSYQKIHAQLEELAKKDGDGPPTDINSMALGLRGQMEKRAKDMTQDPQEKKSTTAKLKSTGTKPAPKTGGAAASGGGKSSGASSPSPGKKPLPPTKRKDSASDAPKATSSAASSKAAAKGSSSPTTSTEKKSSDGFKSQDPKDGTTSPPLPPPPSGGEASSSSSKRDRKRSAAAMSSSTSPSADAQTKAPKGRADREKKDKDGRGKERAEREERDGDSGDRGKSRGREKEKSKEDKPRDGGAGASSRASDSGKSSSRKRSVSEKGDRGGGSTRDSEPPAKVSRGHEVESSTEKARSPPPSRGRSPSNGGASAGSAKSPLTGSGSQRQGGSASQQSPPPAQSGARKRDRSDDLDGPRSQRVADDGPKRPRSDSRGGQDLPPLRSARGGPPPGDGFGGPPMRGGPRRDDGPRGGPPPQSSRRGHGPPPPRNLGMGRPGGGGGRPPPRR</sequence>
<dbReference type="Pfam" id="PF11262">
    <property type="entry name" value="Tho2"/>
    <property type="match status" value="1"/>
</dbReference>
<feature type="region of interest" description="Disordered" evidence="6">
    <location>
        <begin position="1013"/>
        <end position="1036"/>
    </location>
</feature>
<feature type="compositionally biased region" description="Low complexity" evidence="6">
    <location>
        <begin position="1258"/>
        <end position="1271"/>
    </location>
</feature>
<feature type="domain" description="THO complex subunit 2 N-terminal" evidence="9">
    <location>
        <begin position="10"/>
        <end position="338"/>
    </location>
</feature>
<evidence type="ECO:0000313" key="10">
    <source>
        <dbReference type="EMBL" id="CAD9660766.1"/>
    </source>
</evidence>
<evidence type="ECO:0000256" key="6">
    <source>
        <dbReference type="SAM" id="MobiDB-lite"/>
    </source>
</evidence>
<feature type="compositionally biased region" description="Low complexity" evidence="6">
    <location>
        <begin position="1501"/>
        <end position="1534"/>
    </location>
</feature>
<comment type="similarity">
    <text evidence="2">Belongs to the THOC2 family.</text>
</comment>
<evidence type="ECO:0000256" key="1">
    <source>
        <dbReference type="ARBA" id="ARBA00004123"/>
    </source>
</evidence>
<dbReference type="GO" id="GO:0003729">
    <property type="term" value="F:mRNA binding"/>
    <property type="evidence" value="ECO:0007669"/>
    <property type="project" value="TreeGrafter"/>
</dbReference>
<feature type="compositionally biased region" description="Low complexity" evidence="6">
    <location>
        <begin position="417"/>
        <end position="452"/>
    </location>
</feature>
<name>A0A7S2R5A3_9STRA</name>
<dbReference type="Pfam" id="PF16134">
    <property type="entry name" value="THOC2_N"/>
    <property type="match status" value="2"/>
</dbReference>
<evidence type="ECO:0000256" key="2">
    <source>
        <dbReference type="ARBA" id="ARBA00007857"/>
    </source>
</evidence>
<reference evidence="10" key="1">
    <citation type="submission" date="2021-01" db="EMBL/GenBank/DDBJ databases">
        <authorList>
            <person name="Corre E."/>
            <person name="Pelletier E."/>
            <person name="Niang G."/>
            <person name="Scheremetjew M."/>
            <person name="Finn R."/>
            <person name="Kale V."/>
            <person name="Holt S."/>
            <person name="Cochrane G."/>
            <person name="Meng A."/>
            <person name="Brown T."/>
            <person name="Cohen L."/>
        </authorList>
    </citation>
    <scope>NUCLEOTIDE SEQUENCE</scope>
    <source>
        <strain evidence="10">CCMP1243</strain>
    </source>
</reference>
<proteinExistence type="inferred from homology"/>
<dbReference type="PANTHER" id="PTHR21597:SF0">
    <property type="entry name" value="THO COMPLEX SUBUNIT 2"/>
    <property type="match status" value="1"/>
</dbReference>
<protein>
    <recommendedName>
        <fullName evidence="3">THO complex subunit 2</fullName>
    </recommendedName>
</protein>
<dbReference type="GO" id="GO:0006397">
    <property type="term" value="P:mRNA processing"/>
    <property type="evidence" value="ECO:0007669"/>
    <property type="project" value="InterPro"/>
</dbReference>
<evidence type="ECO:0000259" key="9">
    <source>
        <dbReference type="Pfam" id="PF16134"/>
    </source>
</evidence>
<gene>
    <name evidence="10" type="ORF">RMAR1173_LOCUS656</name>
</gene>
<feature type="domain" description="THO complex subunitTHOC2 N-terminal" evidence="8">
    <location>
        <begin position="607"/>
        <end position="689"/>
    </location>
</feature>
<comment type="subcellular location">
    <subcellularLocation>
        <location evidence="1">Nucleus</location>
    </subcellularLocation>
</comment>
<feature type="compositionally biased region" description="Basic and acidic residues" evidence="6">
    <location>
        <begin position="1460"/>
        <end position="1495"/>
    </location>
</feature>
<feature type="compositionally biased region" description="Low complexity" evidence="6">
    <location>
        <begin position="883"/>
        <end position="894"/>
    </location>
</feature>
<feature type="region of interest" description="Disordered" evidence="6">
    <location>
        <begin position="876"/>
        <end position="900"/>
    </location>
</feature>
<dbReference type="InterPro" id="IPR032302">
    <property type="entry name" value="THOC2_N"/>
</dbReference>
<evidence type="ECO:0000256" key="4">
    <source>
        <dbReference type="ARBA" id="ARBA00023242"/>
    </source>
</evidence>
<dbReference type="GO" id="GO:0006406">
    <property type="term" value="P:mRNA export from nucleus"/>
    <property type="evidence" value="ECO:0007669"/>
    <property type="project" value="InterPro"/>
</dbReference>
<dbReference type="InterPro" id="IPR021418">
    <property type="entry name" value="THO_THOC2_C"/>
</dbReference>
<dbReference type="PANTHER" id="PTHR21597">
    <property type="entry name" value="THO2 PROTEIN"/>
    <property type="match status" value="1"/>
</dbReference>
<feature type="region of interest" description="Disordered" evidence="6">
    <location>
        <begin position="1236"/>
        <end position="1646"/>
    </location>
</feature>